<sequence length="1029" mass="117155">MKTSMAEYADADSNAERNKLTDAGIKVDFLVFAGDLVEKAIEAAMSEVPSSNDNQGSVNGEIDRTADKEAGNDPEAENSQGAGTVETGEQHEQTDLGRSKSSQSDHLYDSVDANVISNPLQDENRTKVTFESSFDQEKEQSSTIVQGEHESNTAVPKIEIIEGSTTLSDSSSDEDSDAREERRKKKLTKKKKTDENRSDDYDDVDELRSQIDSLSKENEANKERVENILKEKTSLEESLEDERSKTQVLSREKEELREQLSSQSGDPGNSAAIVEEKEKLITELQQEKQQLQENIEDLKKEKQEAISSSREAIQDLENKLKKTEAENRAKDQRLQGASEDVNKSVSSLREQEKLTSSLQEEIELLKNQVELLQEDVTNKEEELKRTKENERKATQENSKLQAKLSNAQTLSSHHDSAVQKLRSEIATLQQKNTLLEKRISDHKVSQDANKKLQDRIRELEEKVIKVNEEKKKIKTDYEEAVKALEAVDKVYSVREDMLGKYKADYEEATDTIKENEKEIAKLKSDLSRNKEKLTRALEYKADREELKDHLRKSKEAIALQKEETEQVRKDLDEERHEHRMAQARAQERGRKIQMLNLELAEVKDTLQIARNVIGEKEANMKSIKESLDAEKEQKVKLEKELDIKSHLEKKLQYVEEEKHRLECRLKNTELELKETQTSLEQSIVKRRDLDKNVDNLQQDKKLLNKQLEERGAEITKLNDKISEQDQELGEKLREIVQMEVQLDELRNELWDVWTSYQNDRQWWKQRTDKVLGRRPKSAPPRRRQDHQSGGMSLSSRRLMLRMGAPRLNPSYIDSRHKIARHRPAPAGEEQAPKDTTVENGDASDGSPQFASGQASPPSTSPRPPNTPPSGKPRPKRPASSYGLRTFPPSAWSRHDDEAMVGMGYYSDIGPVIEEESLNGYDADEEVFASCAVQKGDRVMIQSKITGEEKMNITGLVKYVGKLGGGRNNGSMFVGLKLDQPVGNTDGRLGGKQYFQCPPKHGKLVKMSDIHAVMNPRTRNFSRIRPMTFD</sequence>
<feature type="region of interest" description="Disordered" evidence="1">
    <location>
        <begin position="130"/>
        <end position="277"/>
    </location>
</feature>
<name>A0ABN8MBU5_9CNID</name>
<dbReference type="SUPFAM" id="SSF74924">
    <property type="entry name" value="Cap-Gly domain"/>
    <property type="match status" value="1"/>
</dbReference>
<reference evidence="3 4" key="1">
    <citation type="submission" date="2022-05" db="EMBL/GenBank/DDBJ databases">
        <authorList>
            <consortium name="Genoscope - CEA"/>
            <person name="William W."/>
        </authorList>
    </citation>
    <scope>NUCLEOTIDE SEQUENCE [LARGE SCALE GENOMIC DNA]</scope>
</reference>
<dbReference type="SUPFAM" id="SSF57997">
    <property type="entry name" value="Tropomyosin"/>
    <property type="match status" value="1"/>
</dbReference>
<feature type="compositionally biased region" description="Basic and acidic residues" evidence="1">
    <location>
        <begin position="61"/>
        <end position="71"/>
    </location>
</feature>
<comment type="caution">
    <text evidence="3">The sequence shown here is derived from an EMBL/GenBank/DDBJ whole genome shotgun (WGS) entry which is preliminary data.</text>
</comment>
<feature type="region of interest" description="Disordered" evidence="1">
    <location>
        <begin position="1"/>
        <end position="20"/>
    </location>
</feature>
<feature type="region of interest" description="Disordered" evidence="1">
    <location>
        <begin position="45"/>
        <end position="105"/>
    </location>
</feature>
<feature type="compositionally biased region" description="Basic residues" evidence="1">
    <location>
        <begin position="182"/>
        <end position="191"/>
    </location>
</feature>
<gene>
    <name evidence="3" type="ORF">PEVE_00027216</name>
</gene>
<dbReference type="Pfam" id="PF01302">
    <property type="entry name" value="CAP_GLY"/>
    <property type="match status" value="1"/>
</dbReference>
<feature type="region of interest" description="Disordered" evidence="1">
    <location>
        <begin position="300"/>
        <end position="353"/>
    </location>
</feature>
<accession>A0ABN8MBU5</accession>
<feature type="compositionally biased region" description="Basic residues" evidence="1">
    <location>
        <begin position="772"/>
        <end position="784"/>
    </location>
</feature>
<evidence type="ECO:0000256" key="1">
    <source>
        <dbReference type="SAM" id="MobiDB-lite"/>
    </source>
</evidence>
<dbReference type="EMBL" id="CALNXI010000372">
    <property type="protein sequence ID" value="CAH3025804.1"/>
    <property type="molecule type" value="Genomic_DNA"/>
</dbReference>
<dbReference type="InterPro" id="IPR000938">
    <property type="entry name" value="CAP-Gly_domain"/>
</dbReference>
<keyword evidence="4" id="KW-1185">Reference proteome</keyword>
<feature type="region of interest" description="Disordered" evidence="1">
    <location>
        <begin position="767"/>
        <end position="893"/>
    </location>
</feature>
<feature type="region of interest" description="Disordered" evidence="1">
    <location>
        <begin position="375"/>
        <end position="415"/>
    </location>
</feature>
<dbReference type="SMART" id="SM01052">
    <property type="entry name" value="CAP_GLY"/>
    <property type="match status" value="1"/>
</dbReference>
<dbReference type="InterPro" id="IPR036859">
    <property type="entry name" value="CAP-Gly_dom_sf"/>
</dbReference>
<feature type="compositionally biased region" description="Polar residues" evidence="1">
    <location>
        <begin position="48"/>
        <end position="58"/>
    </location>
</feature>
<proteinExistence type="predicted"/>
<dbReference type="Proteomes" id="UP001159427">
    <property type="component" value="Unassembled WGS sequence"/>
</dbReference>
<evidence type="ECO:0000313" key="4">
    <source>
        <dbReference type="Proteomes" id="UP001159427"/>
    </source>
</evidence>
<evidence type="ECO:0000313" key="3">
    <source>
        <dbReference type="EMBL" id="CAH3025804.1"/>
    </source>
</evidence>
<feature type="compositionally biased region" description="Basic and acidic residues" evidence="1">
    <location>
        <begin position="206"/>
        <end position="258"/>
    </location>
</feature>
<organism evidence="3 4">
    <name type="scientific">Porites evermanni</name>
    <dbReference type="NCBI Taxonomy" id="104178"/>
    <lineage>
        <taxon>Eukaryota</taxon>
        <taxon>Metazoa</taxon>
        <taxon>Cnidaria</taxon>
        <taxon>Anthozoa</taxon>
        <taxon>Hexacorallia</taxon>
        <taxon>Scleractinia</taxon>
        <taxon>Fungiina</taxon>
        <taxon>Poritidae</taxon>
        <taxon>Porites</taxon>
    </lineage>
</organism>
<dbReference type="PROSITE" id="PS50245">
    <property type="entry name" value="CAP_GLY_2"/>
    <property type="match status" value="1"/>
</dbReference>
<feature type="compositionally biased region" description="Pro residues" evidence="1">
    <location>
        <begin position="858"/>
        <end position="871"/>
    </location>
</feature>
<feature type="compositionally biased region" description="Polar residues" evidence="1">
    <location>
        <begin position="343"/>
        <end position="353"/>
    </location>
</feature>
<feature type="compositionally biased region" description="Basic and acidic residues" evidence="1">
    <location>
        <begin position="312"/>
        <end position="333"/>
    </location>
</feature>
<feature type="compositionally biased region" description="Low complexity" evidence="1">
    <location>
        <begin position="788"/>
        <end position="803"/>
    </location>
</feature>
<feature type="compositionally biased region" description="Basic and acidic residues" evidence="1">
    <location>
        <begin position="88"/>
        <end position="98"/>
    </location>
</feature>
<protein>
    <recommendedName>
        <fullName evidence="2">CAP-Gly domain-containing protein</fullName>
    </recommendedName>
</protein>
<feature type="compositionally biased region" description="Polar residues" evidence="1">
    <location>
        <begin position="845"/>
        <end position="854"/>
    </location>
</feature>
<dbReference type="Gene3D" id="2.30.30.190">
    <property type="entry name" value="CAP Gly-rich-like domain"/>
    <property type="match status" value="1"/>
</dbReference>
<feature type="compositionally biased region" description="Basic and acidic residues" evidence="1">
    <location>
        <begin position="376"/>
        <end position="394"/>
    </location>
</feature>
<feature type="compositionally biased region" description="Polar residues" evidence="1">
    <location>
        <begin position="395"/>
        <end position="411"/>
    </location>
</feature>
<evidence type="ECO:0000259" key="2">
    <source>
        <dbReference type="PROSITE" id="PS50245"/>
    </source>
</evidence>
<feature type="domain" description="CAP-Gly" evidence="2">
    <location>
        <begin position="963"/>
        <end position="1005"/>
    </location>
</feature>